<name>A0A7C9D5P3_OPUST</name>
<dbReference type="PANTHER" id="PTHR36408:SF1">
    <property type="entry name" value="TRANSMEMBRANE PROTEIN"/>
    <property type="match status" value="1"/>
</dbReference>
<evidence type="ECO:0008006" key="4">
    <source>
        <dbReference type="Google" id="ProtNLM"/>
    </source>
</evidence>
<keyword evidence="2" id="KW-0472">Membrane</keyword>
<dbReference type="GO" id="GO:0009941">
    <property type="term" value="C:chloroplast envelope"/>
    <property type="evidence" value="ECO:0007669"/>
    <property type="project" value="TreeGrafter"/>
</dbReference>
<feature type="transmembrane region" description="Helical" evidence="2">
    <location>
        <begin position="133"/>
        <end position="151"/>
    </location>
</feature>
<organism evidence="3">
    <name type="scientific">Opuntia streptacantha</name>
    <name type="common">Prickly pear cactus</name>
    <name type="synonym">Opuntia cardona</name>
    <dbReference type="NCBI Taxonomy" id="393608"/>
    <lineage>
        <taxon>Eukaryota</taxon>
        <taxon>Viridiplantae</taxon>
        <taxon>Streptophyta</taxon>
        <taxon>Embryophyta</taxon>
        <taxon>Tracheophyta</taxon>
        <taxon>Spermatophyta</taxon>
        <taxon>Magnoliopsida</taxon>
        <taxon>eudicotyledons</taxon>
        <taxon>Gunneridae</taxon>
        <taxon>Pentapetalae</taxon>
        <taxon>Caryophyllales</taxon>
        <taxon>Cactineae</taxon>
        <taxon>Cactaceae</taxon>
        <taxon>Opuntioideae</taxon>
        <taxon>Opuntia</taxon>
    </lineage>
</organism>
<accession>A0A7C9D5P3</accession>
<dbReference type="PANTHER" id="PTHR36408">
    <property type="entry name" value="TRANSMEMBRANE PROTEIN"/>
    <property type="match status" value="1"/>
</dbReference>
<evidence type="ECO:0000256" key="2">
    <source>
        <dbReference type="SAM" id="Phobius"/>
    </source>
</evidence>
<feature type="region of interest" description="Disordered" evidence="1">
    <location>
        <begin position="283"/>
        <end position="326"/>
    </location>
</feature>
<proteinExistence type="predicted"/>
<feature type="compositionally biased region" description="Polar residues" evidence="1">
    <location>
        <begin position="33"/>
        <end position="52"/>
    </location>
</feature>
<evidence type="ECO:0000313" key="3">
    <source>
        <dbReference type="EMBL" id="MBA4629329.1"/>
    </source>
</evidence>
<feature type="region of interest" description="Disordered" evidence="1">
    <location>
        <begin position="33"/>
        <end position="53"/>
    </location>
</feature>
<feature type="compositionally biased region" description="Polar residues" evidence="1">
    <location>
        <begin position="305"/>
        <end position="317"/>
    </location>
</feature>
<evidence type="ECO:0000256" key="1">
    <source>
        <dbReference type="SAM" id="MobiDB-lite"/>
    </source>
</evidence>
<sequence length="326" mass="36396">MSPILQNPLSNSSYRIKFCLPNAATHFSPITTTKSSLSYKPSNPLPTQTSEKNGYPLQRNLFLLRSRYWVIKAYDSSTTTFDEYERPNKQFNFDSFLSVVESLCSISSLAISVGCIVNWVFFRQQNLGLLEMGHRVLLFLLAGAVALGSVIRTRQWRRVCGIPTSKSKLDSGNGNVIERIEKLEESMKSSTTIIRMLSRQLEKLGVRFRLHRKALKEPIAETSALAQKNSEATRALAAQADILEKELVEVQKVLLAMQDQQQKQVELILAIAKSGKLLDTKQEAPSQGQLLDENDSADKSLRQVDGQQIQAMSGQKDATSDVALES</sequence>
<dbReference type="AlphaFoldDB" id="A0A7C9D5P3"/>
<protein>
    <recommendedName>
        <fullName evidence="4">Transmembrane protein</fullName>
    </recommendedName>
</protein>
<dbReference type="EMBL" id="GISG01069307">
    <property type="protein sequence ID" value="MBA4629329.1"/>
    <property type="molecule type" value="Transcribed_RNA"/>
</dbReference>
<keyword evidence="2" id="KW-1133">Transmembrane helix</keyword>
<reference evidence="3" key="2">
    <citation type="submission" date="2020-07" db="EMBL/GenBank/DDBJ databases">
        <authorList>
            <person name="Vera ALvarez R."/>
            <person name="Arias-Moreno D.M."/>
            <person name="Jimenez-Jacinto V."/>
            <person name="Jimenez-Bremont J.F."/>
            <person name="Swaminathan K."/>
            <person name="Moose S.P."/>
            <person name="Guerrero-Gonzalez M.L."/>
            <person name="Marino-Ramirez L."/>
            <person name="Landsman D."/>
            <person name="Rodriguez-Kessler M."/>
            <person name="Delgado-Sanchez P."/>
        </authorList>
    </citation>
    <scope>NUCLEOTIDE SEQUENCE</scope>
    <source>
        <tissue evidence="3">Cladode</tissue>
    </source>
</reference>
<feature type="transmembrane region" description="Helical" evidence="2">
    <location>
        <begin position="96"/>
        <end position="121"/>
    </location>
</feature>
<reference evidence="3" key="1">
    <citation type="journal article" date="2013" name="J. Plant Res.">
        <title>Effect of fungi and light on seed germination of three Opuntia species from semiarid lands of central Mexico.</title>
        <authorList>
            <person name="Delgado-Sanchez P."/>
            <person name="Jimenez-Bremont J.F."/>
            <person name="Guerrero-Gonzalez Mde L."/>
            <person name="Flores J."/>
        </authorList>
    </citation>
    <scope>NUCLEOTIDE SEQUENCE</scope>
    <source>
        <tissue evidence="3">Cladode</tissue>
    </source>
</reference>
<keyword evidence="2" id="KW-0812">Transmembrane</keyword>